<dbReference type="AlphaFoldDB" id="A0A1Z2XWB8"/>
<dbReference type="Proteomes" id="UP000196710">
    <property type="component" value="Chromosome"/>
</dbReference>
<dbReference type="Proteomes" id="UP000596035">
    <property type="component" value="Chromosome"/>
</dbReference>
<dbReference type="InterPro" id="IPR029000">
    <property type="entry name" value="Cyclophilin-like_dom_sf"/>
</dbReference>
<dbReference type="Gene3D" id="2.40.100.20">
    <property type="match status" value="1"/>
</dbReference>
<evidence type="ECO:0000313" key="2">
    <source>
        <dbReference type="EMBL" id="ASB42699.1"/>
    </source>
</evidence>
<reference evidence="4" key="2">
    <citation type="submission" date="2017-05" db="EMBL/GenBank/DDBJ databases">
        <title>Improved OligoMM genomes.</title>
        <authorList>
            <person name="Garzetti D."/>
        </authorList>
    </citation>
    <scope>NUCLEOTIDE SEQUENCE [LARGE SCALE GENOMIC DNA]</scope>
    <source>
        <strain evidence="4">KB18</strain>
    </source>
</reference>
<keyword evidence="4" id="KW-1185">Reference proteome</keyword>
<sequence length="118" mass="13061">MINLQIGERNLTAELEGNSSAQAFLELLQEGPVTVQMHDYGNFEKVGPLPTSLPENNQQITTEPGDIILYQGNSITVYYDVNTWNFTRLGRVQGVTQQELKDILGEGDVAITFTLSNS</sequence>
<dbReference type="Pfam" id="PF18050">
    <property type="entry name" value="Cyclophil_like2"/>
    <property type="match status" value="1"/>
</dbReference>
<reference evidence="3 5" key="3">
    <citation type="submission" date="2020-11" db="EMBL/GenBank/DDBJ databases">
        <title>Closed and high quality bacterial genomes of the OMM12 community.</title>
        <authorList>
            <person name="Marbouty M."/>
            <person name="Lamy-Besnier Q."/>
            <person name="Debarbieux L."/>
            <person name="Koszul R."/>
        </authorList>
    </citation>
    <scope>NUCLEOTIDE SEQUENCE [LARGE SCALE GENOMIC DNA]</scope>
    <source>
        <strain evidence="3 5">KB18</strain>
    </source>
</reference>
<reference evidence="2" key="1">
    <citation type="journal article" date="2017" name="Genome Announc.">
        <title>High-Quality Whole-Genome Sequences of the Oligo-Mouse-Microbiota Bacterial Community.</title>
        <authorList>
            <person name="Garzetti D."/>
            <person name="Brugiroux S."/>
            <person name="Bunk B."/>
            <person name="Pukall R."/>
            <person name="McCoy K.D."/>
            <person name="Macpherson A.J."/>
            <person name="Stecher B."/>
        </authorList>
    </citation>
    <scope>NUCLEOTIDE SEQUENCE</scope>
    <source>
        <strain evidence="2">KB18</strain>
    </source>
</reference>
<evidence type="ECO:0000313" key="3">
    <source>
        <dbReference type="EMBL" id="QQR32137.1"/>
    </source>
</evidence>
<dbReference type="EMBL" id="CP021422">
    <property type="protein sequence ID" value="ASB42699.1"/>
    <property type="molecule type" value="Genomic_DNA"/>
</dbReference>
<dbReference type="SUPFAM" id="SSF50891">
    <property type="entry name" value="Cyclophilin-like"/>
    <property type="match status" value="1"/>
</dbReference>
<organism evidence="3 5">
    <name type="scientific">Acutalibacter muris</name>
    <dbReference type="NCBI Taxonomy" id="1796620"/>
    <lineage>
        <taxon>Bacteria</taxon>
        <taxon>Bacillati</taxon>
        <taxon>Bacillota</taxon>
        <taxon>Clostridia</taxon>
        <taxon>Eubacteriales</taxon>
        <taxon>Acutalibacteraceae</taxon>
        <taxon>Acutalibacter</taxon>
    </lineage>
</organism>
<evidence type="ECO:0000313" key="5">
    <source>
        <dbReference type="Proteomes" id="UP000596035"/>
    </source>
</evidence>
<dbReference type="InterPro" id="IPR041183">
    <property type="entry name" value="Cyclophilin-like"/>
</dbReference>
<dbReference type="KEGG" id="amur:ADH66_07635"/>
<gene>
    <name evidence="2" type="ORF">ADH66_07635</name>
    <name evidence="3" type="ORF">I5Q82_17685</name>
</gene>
<evidence type="ECO:0000259" key="1">
    <source>
        <dbReference type="Pfam" id="PF18050"/>
    </source>
</evidence>
<protein>
    <recommendedName>
        <fullName evidence="1">Cyclophilin-like domain-containing protein</fullName>
    </recommendedName>
</protein>
<evidence type="ECO:0000313" key="4">
    <source>
        <dbReference type="Proteomes" id="UP000196710"/>
    </source>
</evidence>
<feature type="domain" description="Cyclophilin-like" evidence="1">
    <location>
        <begin position="4"/>
        <end position="113"/>
    </location>
</feature>
<dbReference type="EMBL" id="CP065321">
    <property type="protein sequence ID" value="QQR32137.1"/>
    <property type="molecule type" value="Genomic_DNA"/>
</dbReference>
<proteinExistence type="predicted"/>
<accession>A0A1Z2XWB8</accession>
<name>A0A1Z2XWB8_9FIRM</name>